<dbReference type="Pfam" id="PF08002">
    <property type="entry name" value="DUF1697"/>
    <property type="match status" value="1"/>
</dbReference>
<evidence type="ECO:0008006" key="4">
    <source>
        <dbReference type="Google" id="ProtNLM"/>
    </source>
</evidence>
<sequence length="235" mass="25315">MADMATSEADGRWVVLLRGVNVGGVTIRSADLRACVEGLGFTGVRTVLASGNVVVDATGEAVADAKRRIEAGLGERFGYDAWVVLVPQPELAAVVDAFPWPSREGWHDYVTFVSEPEALDELLAAADALRLDPATDPVGGGEGSSTGRCRRVAPWTPRSRGCRRRPGTRRRPRRATRARSAGCWAEDLHHAPPLTSSRRNSVPSSAHHRSDDGLHHTIARPDGVIDQTRLDLGFA</sequence>
<proteinExistence type="predicted"/>
<evidence type="ECO:0000313" key="2">
    <source>
        <dbReference type="EMBL" id="GMA25801.1"/>
    </source>
</evidence>
<dbReference type="InterPro" id="IPR012545">
    <property type="entry name" value="DUF1697"/>
</dbReference>
<feature type="compositionally biased region" description="Polar residues" evidence="1">
    <location>
        <begin position="194"/>
        <end position="204"/>
    </location>
</feature>
<dbReference type="SUPFAM" id="SSF160379">
    <property type="entry name" value="SP0830-like"/>
    <property type="match status" value="1"/>
</dbReference>
<evidence type="ECO:0000256" key="1">
    <source>
        <dbReference type="SAM" id="MobiDB-lite"/>
    </source>
</evidence>
<organism evidence="2 3">
    <name type="scientific">Luteimicrobium album</name>
    <dbReference type="NCBI Taxonomy" id="1054550"/>
    <lineage>
        <taxon>Bacteria</taxon>
        <taxon>Bacillati</taxon>
        <taxon>Actinomycetota</taxon>
        <taxon>Actinomycetes</taxon>
        <taxon>Micrococcales</taxon>
        <taxon>Luteimicrobium</taxon>
    </lineage>
</organism>
<accession>A0ABQ6I684</accession>
<feature type="region of interest" description="Disordered" evidence="1">
    <location>
        <begin position="134"/>
        <end position="220"/>
    </location>
</feature>
<feature type="compositionally biased region" description="Basic residues" evidence="1">
    <location>
        <begin position="160"/>
        <end position="177"/>
    </location>
</feature>
<gene>
    <name evidence="2" type="ORF">GCM10025864_35600</name>
</gene>
<dbReference type="Proteomes" id="UP001157091">
    <property type="component" value="Unassembled WGS sequence"/>
</dbReference>
<evidence type="ECO:0000313" key="3">
    <source>
        <dbReference type="Proteomes" id="UP001157091"/>
    </source>
</evidence>
<dbReference type="EMBL" id="BSUK01000001">
    <property type="protein sequence ID" value="GMA25801.1"/>
    <property type="molecule type" value="Genomic_DNA"/>
</dbReference>
<keyword evidence="3" id="KW-1185">Reference proteome</keyword>
<dbReference type="Gene3D" id="3.30.70.1280">
    <property type="entry name" value="SP0830-like domains"/>
    <property type="match status" value="1"/>
</dbReference>
<dbReference type="PANTHER" id="PTHR36439">
    <property type="entry name" value="BLL4334 PROTEIN"/>
    <property type="match status" value="1"/>
</dbReference>
<comment type="caution">
    <text evidence="2">The sequence shown here is derived from an EMBL/GenBank/DDBJ whole genome shotgun (WGS) entry which is preliminary data.</text>
</comment>
<reference evidence="3" key="1">
    <citation type="journal article" date="2019" name="Int. J. Syst. Evol. Microbiol.">
        <title>The Global Catalogue of Microorganisms (GCM) 10K type strain sequencing project: providing services to taxonomists for standard genome sequencing and annotation.</title>
        <authorList>
            <consortium name="The Broad Institute Genomics Platform"/>
            <consortium name="The Broad Institute Genome Sequencing Center for Infectious Disease"/>
            <person name="Wu L."/>
            <person name="Ma J."/>
        </authorList>
    </citation>
    <scope>NUCLEOTIDE SEQUENCE [LARGE SCALE GENOMIC DNA]</scope>
    <source>
        <strain evidence="3">NBRC 106348</strain>
    </source>
</reference>
<dbReference type="PANTHER" id="PTHR36439:SF1">
    <property type="entry name" value="DUF1697 DOMAIN-CONTAINING PROTEIN"/>
    <property type="match status" value="1"/>
</dbReference>
<protein>
    <recommendedName>
        <fullName evidence="4">DUF1697 domain-containing protein</fullName>
    </recommendedName>
</protein>
<name>A0ABQ6I684_9MICO</name>